<accession>A0A7X6SV87</accession>
<protein>
    <submittedName>
        <fullName evidence="1">Uncharacterized protein</fullName>
    </submittedName>
</protein>
<comment type="caution">
    <text evidence="1">The sequence shown here is derived from an EMBL/GenBank/DDBJ whole genome shotgun (WGS) entry which is preliminary data.</text>
</comment>
<organism evidence="1 2">
    <name type="scientific">Corynebacterium humireducens</name>
    <dbReference type="NCBI Taxonomy" id="1223514"/>
    <lineage>
        <taxon>Bacteria</taxon>
        <taxon>Bacillati</taxon>
        <taxon>Actinomycetota</taxon>
        <taxon>Actinomycetes</taxon>
        <taxon>Mycobacteriales</taxon>
        <taxon>Corynebacteriaceae</taxon>
        <taxon>Corynebacterium</taxon>
    </lineage>
</organism>
<dbReference type="Proteomes" id="UP000557899">
    <property type="component" value="Unassembled WGS sequence"/>
</dbReference>
<evidence type="ECO:0000313" key="2">
    <source>
        <dbReference type="Proteomes" id="UP000557899"/>
    </source>
</evidence>
<sequence>MTAAILKQLLSVSQLPAALPIKFILDSVRSQPTSHQPDWLEPLCILVDQYVEIWQTTSRDQRRHMGSQFLQLEQRLKPMSREFRLTQTDMWNAHGGPQLDEAVRAGQLTIHAEWADELFLNGDLDQDSFLRVLQSHISTTNGSLLFDTMMGGLVTAASKEQKLTIPAQSRHGIRRTKTGTAMISYLPTFPGADVGDILEAKSIIKTPLTAYQDAVKELEVRISASAESEDDVDDEITFIWHDHVEPRIQELQRAFTDTRLPRLSATAKGFVKGATPPGMIFMAGAAASEHSELTGQDIEHIATLVEPIGLSAYLTPEAAVAASLAWGVKRAYDGWKSANSALRAVRQDGLFYLVDAQRALDR</sequence>
<evidence type="ECO:0000313" key="1">
    <source>
        <dbReference type="EMBL" id="NLA55562.1"/>
    </source>
</evidence>
<proteinExistence type="predicted"/>
<dbReference type="EMBL" id="JAAZHI010000096">
    <property type="protein sequence ID" value="NLA55562.1"/>
    <property type="molecule type" value="Genomic_DNA"/>
</dbReference>
<reference evidence="1 2" key="1">
    <citation type="journal article" date="2020" name="Biotechnol. Biofuels">
        <title>New insights from the biogas microbiome by comprehensive genome-resolved metagenomics of nearly 1600 species originating from multiple anaerobic digesters.</title>
        <authorList>
            <person name="Campanaro S."/>
            <person name="Treu L."/>
            <person name="Rodriguez-R L.M."/>
            <person name="Kovalovszki A."/>
            <person name="Ziels R.M."/>
            <person name="Maus I."/>
            <person name="Zhu X."/>
            <person name="Kougias P.G."/>
            <person name="Basile A."/>
            <person name="Luo G."/>
            <person name="Schluter A."/>
            <person name="Konstantinidis K.T."/>
            <person name="Angelidaki I."/>
        </authorList>
    </citation>
    <scope>NUCLEOTIDE SEQUENCE [LARGE SCALE GENOMIC DNA]</scope>
    <source>
        <strain evidence="1">AS15tlH2ME_198</strain>
    </source>
</reference>
<dbReference type="AlphaFoldDB" id="A0A7X6SV87"/>
<name>A0A7X6SV87_9CORY</name>
<gene>
    <name evidence="1" type="ORF">GX859_04570</name>
</gene>